<comment type="caution">
    <text evidence="2">The sequence shown here is derived from an EMBL/GenBank/DDBJ whole genome shotgun (WGS) entry which is preliminary data.</text>
</comment>
<reference evidence="2" key="1">
    <citation type="journal article" date="2020" name="mSystems">
        <title>Genome- and Community-Level Interaction Insights into Carbon Utilization and Element Cycling Functions of Hydrothermarchaeota in Hydrothermal Sediment.</title>
        <authorList>
            <person name="Zhou Z."/>
            <person name="Liu Y."/>
            <person name="Xu W."/>
            <person name="Pan J."/>
            <person name="Luo Z.H."/>
            <person name="Li M."/>
        </authorList>
    </citation>
    <scope>NUCLEOTIDE SEQUENCE [LARGE SCALE GENOMIC DNA]</scope>
    <source>
        <strain evidence="2">SpSt-192</strain>
    </source>
</reference>
<sequence length="187" mass="20716">MSSRPFLILGIPGSLRRGSYNRALLRAAQEVAPDGVRIELFELHGIPLYNEDVRQQGVPEPVARLNAAIAVADAVLIATPEYNWSIPGVLKNAIDWVSRPPASTPLRRKPVAVIGASGGLSGTIRAQLALRQVLFSLESYVLPKPDLWVRNAGQLFDQEGRLIDQETRQRLHDLVVALVDWTERLRD</sequence>
<organism evidence="2">
    <name type="scientific">Thermorudis sp</name>
    <dbReference type="NCBI Taxonomy" id="1969470"/>
    <lineage>
        <taxon>Bacteria</taxon>
        <taxon>Pseudomonadati</taxon>
        <taxon>Thermomicrobiota</taxon>
        <taxon>Thermomicrobia</taxon>
        <taxon>Thermomicrobia incertae sedis</taxon>
        <taxon>Thermorudis</taxon>
    </lineage>
</organism>
<dbReference type="Gene3D" id="3.40.50.360">
    <property type="match status" value="1"/>
</dbReference>
<dbReference type="Pfam" id="PF03358">
    <property type="entry name" value="FMN_red"/>
    <property type="match status" value="1"/>
</dbReference>
<dbReference type="PANTHER" id="PTHR30543:SF21">
    <property type="entry name" value="NAD(P)H-DEPENDENT FMN REDUCTASE LOT6"/>
    <property type="match status" value="1"/>
</dbReference>
<proteinExistence type="predicted"/>
<evidence type="ECO:0000259" key="1">
    <source>
        <dbReference type="Pfam" id="PF03358"/>
    </source>
</evidence>
<feature type="domain" description="NADPH-dependent FMN reductase-like" evidence="1">
    <location>
        <begin position="8"/>
        <end position="152"/>
    </location>
</feature>
<dbReference type="InterPro" id="IPR050712">
    <property type="entry name" value="NAD(P)H-dep_reductase"/>
</dbReference>
<dbReference type="SUPFAM" id="SSF52218">
    <property type="entry name" value="Flavoproteins"/>
    <property type="match status" value="1"/>
</dbReference>
<dbReference type="GO" id="GO:0016491">
    <property type="term" value="F:oxidoreductase activity"/>
    <property type="evidence" value="ECO:0007669"/>
    <property type="project" value="InterPro"/>
</dbReference>
<evidence type="ECO:0000313" key="2">
    <source>
        <dbReference type="EMBL" id="HEX69690.1"/>
    </source>
</evidence>
<dbReference type="GO" id="GO:0010181">
    <property type="term" value="F:FMN binding"/>
    <property type="evidence" value="ECO:0007669"/>
    <property type="project" value="TreeGrafter"/>
</dbReference>
<dbReference type="EMBL" id="DSID01000030">
    <property type="protein sequence ID" value="HEX69690.1"/>
    <property type="molecule type" value="Genomic_DNA"/>
</dbReference>
<dbReference type="InterPro" id="IPR029039">
    <property type="entry name" value="Flavoprotein-like_sf"/>
</dbReference>
<name>A0A7C2WCL1_9BACT</name>
<dbReference type="InterPro" id="IPR005025">
    <property type="entry name" value="FMN_Rdtase-like_dom"/>
</dbReference>
<protein>
    <submittedName>
        <fullName evidence="2">NAD(P)H-dependent oxidoreductase</fullName>
    </submittedName>
</protein>
<accession>A0A7C2WCL1</accession>
<dbReference type="PANTHER" id="PTHR30543">
    <property type="entry name" value="CHROMATE REDUCTASE"/>
    <property type="match status" value="1"/>
</dbReference>
<dbReference type="AlphaFoldDB" id="A0A7C2WCL1"/>
<dbReference type="GO" id="GO:0005829">
    <property type="term" value="C:cytosol"/>
    <property type="evidence" value="ECO:0007669"/>
    <property type="project" value="TreeGrafter"/>
</dbReference>
<gene>
    <name evidence="2" type="ORF">ENP13_00370</name>
</gene>